<evidence type="ECO:0000313" key="1">
    <source>
        <dbReference type="EMBL" id="KAA3461203.1"/>
    </source>
</evidence>
<proteinExistence type="predicted"/>
<comment type="caution">
    <text evidence="1">The sequence shown here is derived from an EMBL/GenBank/DDBJ whole genome shotgun (WGS) entry which is preliminary data.</text>
</comment>
<keyword evidence="2" id="KW-1185">Reference proteome</keyword>
<protein>
    <submittedName>
        <fullName evidence="1">Retrovirus-related Pol polyprotein from transposon TNT 1-94</fullName>
    </submittedName>
</protein>
<dbReference type="AlphaFoldDB" id="A0A5B6UUU9"/>
<name>A0A5B6UUU9_9ROSI</name>
<evidence type="ECO:0000313" key="2">
    <source>
        <dbReference type="Proteomes" id="UP000325315"/>
    </source>
</evidence>
<dbReference type="EMBL" id="SMMG02000009">
    <property type="protein sequence ID" value="KAA3461203.1"/>
    <property type="molecule type" value="Genomic_DNA"/>
</dbReference>
<dbReference type="OrthoDB" id="1002397at2759"/>
<dbReference type="CDD" id="cd09272">
    <property type="entry name" value="RNase_HI_RT_Ty1"/>
    <property type="match status" value="1"/>
</dbReference>
<accession>A0A5B6UUU9</accession>
<organism evidence="1 2">
    <name type="scientific">Gossypium australe</name>
    <dbReference type="NCBI Taxonomy" id="47621"/>
    <lineage>
        <taxon>Eukaryota</taxon>
        <taxon>Viridiplantae</taxon>
        <taxon>Streptophyta</taxon>
        <taxon>Embryophyta</taxon>
        <taxon>Tracheophyta</taxon>
        <taxon>Spermatophyta</taxon>
        <taxon>Magnoliopsida</taxon>
        <taxon>eudicotyledons</taxon>
        <taxon>Gunneridae</taxon>
        <taxon>Pentapetalae</taxon>
        <taxon>rosids</taxon>
        <taxon>malvids</taxon>
        <taxon>Malvales</taxon>
        <taxon>Malvaceae</taxon>
        <taxon>Malvoideae</taxon>
        <taxon>Gossypium</taxon>
    </lineage>
</organism>
<dbReference type="PANTHER" id="PTHR11439">
    <property type="entry name" value="GAG-POL-RELATED RETROTRANSPOSON"/>
    <property type="match status" value="1"/>
</dbReference>
<sequence length="302" mass="33326">MVSKRHFVHVCKESSKKIGIENTKATRAPMAIGEKLPKDNKGVPTSETTYISMINSFFARVCARYQASPKESHVKVVKRIIRYVPSTTGLGIWFSKDSSMNLVGNVDDRKSTLGGCFYLGLNLVSWCSKKQASILLSTIEVEYIVVGSCYAQLLDEAKDEGHHFIREVIENAVVELKFVSLQDQLGGLFTKPLDTARFEHLRSSIVSFCYLFLSPNPRGKGSQSEEEEAGDTSAQDVIVEIDGLLASPLVLEQQPMLEGKIDTLIDAARGDENVLSATILEEISNEIMVTEVTKPMATSFVP</sequence>
<dbReference type="Proteomes" id="UP000325315">
    <property type="component" value="Unassembled WGS sequence"/>
</dbReference>
<gene>
    <name evidence="1" type="ORF">EPI10_027791</name>
</gene>
<reference evidence="2" key="1">
    <citation type="journal article" date="2019" name="Plant Biotechnol. J.">
        <title>Genome sequencing of the Australian wild diploid species Gossypium australe highlights disease resistance and delayed gland morphogenesis.</title>
        <authorList>
            <person name="Cai Y."/>
            <person name="Cai X."/>
            <person name="Wang Q."/>
            <person name="Wang P."/>
            <person name="Zhang Y."/>
            <person name="Cai C."/>
            <person name="Xu Y."/>
            <person name="Wang K."/>
            <person name="Zhou Z."/>
            <person name="Wang C."/>
            <person name="Geng S."/>
            <person name="Li B."/>
            <person name="Dong Q."/>
            <person name="Hou Y."/>
            <person name="Wang H."/>
            <person name="Ai P."/>
            <person name="Liu Z."/>
            <person name="Yi F."/>
            <person name="Sun M."/>
            <person name="An G."/>
            <person name="Cheng J."/>
            <person name="Zhang Y."/>
            <person name="Shi Q."/>
            <person name="Xie Y."/>
            <person name="Shi X."/>
            <person name="Chang Y."/>
            <person name="Huang F."/>
            <person name="Chen Y."/>
            <person name="Hong S."/>
            <person name="Mi L."/>
            <person name="Sun Q."/>
            <person name="Zhang L."/>
            <person name="Zhou B."/>
            <person name="Peng R."/>
            <person name="Zhang X."/>
            <person name="Liu F."/>
        </authorList>
    </citation>
    <scope>NUCLEOTIDE SEQUENCE [LARGE SCALE GENOMIC DNA]</scope>
    <source>
        <strain evidence="2">cv. PA1801</strain>
    </source>
</reference>
<dbReference type="PANTHER" id="PTHR11439:SF484">
    <property type="entry name" value="REVERSE TRANSCRIPTASE TY1_COPIA-TYPE DOMAIN-CONTAINING PROTEIN"/>
    <property type="match status" value="1"/>
</dbReference>